<evidence type="ECO:0000313" key="1">
    <source>
        <dbReference type="EMBL" id="GEM38836.1"/>
    </source>
</evidence>
<sequence>MAASDEYHRRFILKDLSNGTTFTYHIVANGRADHAHGQYEESAPLSQALLEVNQHAIVESLHNGKPIRVQVMGFGPYTSAG</sequence>
<gene>
    <name evidence="1" type="ORF">NN4_33550</name>
</gene>
<dbReference type="InterPro" id="IPR036953">
    <property type="entry name" value="GreA/GreB_C_sf"/>
</dbReference>
<organism evidence="1 2">
    <name type="scientific">Nocardia ninae NBRC 108245</name>
    <dbReference type="NCBI Taxonomy" id="1210091"/>
    <lineage>
        <taxon>Bacteria</taxon>
        <taxon>Bacillati</taxon>
        <taxon>Actinomycetota</taxon>
        <taxon>Actinomycetes</taxon>
        <taxon>Mycobacteriales</taxon>
        <taxon>Nocardiaceae</taxon>
        <taxon>Nocardia</taxon>
    </lineage>
</organism>
<comment type="caution">
    <text evidence="1">The sequence shown here is derived from an EMBL/GenBank/DDBJ whole genome shotgun (WGS) entry which is preliminary data.</text>
</comment>
<dbReference type="GO" id="GO:0032784">
    <property type="term" value="P:regulation of DNA-templated transcription elongation"/>
    <property type="evidence" value="ECO:0007669"/>
    <property type="project" value="InterPro"/>
</dbReference>
<dbReference type="AlphaFoldDB" id="A0A511MG14"/>
<reference evidence="1 2" key="1">
    <citation type="submission" date="2019-07" db="EMBL/GenBank/DDBJ databases">
        <title>Whole genome shotgun sequence of Nocardia ninae NBRC 108245.</title>
        <authorList>
            <person name="Hosoyama A."/>
            <person name="Uohara A."/>
            <person name="Ohji S."/>
            <person name="Ichikawa N."/>
        </authorList>
    </citation>
    <scope>NUCLEOTIDE SEQUENCE [LARGE SCALE GENOMIC DNA]</scope>
    <source>
        <strain evidence="1 2">NBRC 108245</strain>
    </source>
</reference>
<dbReference type="EMBL" id="BJXA01000019">
    <property type="protein sequence ID" value="GEM38836.1"/>
    <property type="molecule type" value="Genomic_DNA"/>
</dbReference>
<keyword evidence="2" id="KW-1185">Reference proteome</keyword>
<protein>
    <submittedName>
        <fullName evidence="1">Uncharacterized protein</fullName>
    </submittedName>
</protein>
<dbReference type="Proteomes" id="UP000321424">
    <property type="component" value="Unassembled WGS sequence"/>
</dbReference>
<proteinExistence type="predicted"/>
<accession>A0A511MG14</accession>
<dbReference type="SUPFAM" id="SSF54534">
    <property type="entry name" value="FKBP-like"/>
    <property type="match status" value="1"/>
</dbReference>
<dbReference type="RefSeq" id="WP_147131630.1">
    <property type="nucleotide sequence ID" value="NZ_BJXA01000019.1"/>
</dbReference>
<dbReference type="Gene3D" id="3.10.50.30">
    <property type="entry name" value="Transcription elongation factor, GreA/GreB, C-terminal domain"/>
    <property type="match status" value="1"/>
</dbReference>
<dbReference type="GO" id="GO:0003677">
    <property type="term" value="F:DNA binding"/>
    <property type="evidence" value="ECO:0007669"/>
    <property type="project" value="InterPro"/>
</dbReference>
<evidence type="ECO:0000313" key="2">
    <source>
        <dbReference type="Proteomes" id="UP000321424"/>
    </source>
</evidence>
<name>A0A511MG14_9NOCA</name>